<dbReference type="Proteomes" id="UP000187209">
    <property type="component" value="Unassembled WGS sequence"/>
</dbReference>
<feature type="region of interest" description="Disordered" evidence="5">
    <location>
        <begin position="314"/>
        <end position="334"/>
    </location>
</feature>
<keyword evidence="3" id="KW-0862">Zinc</keyword>
<dbReference type="Gene3D" id="3.30.40.10">
    <property type="entry name" value="Zinc/RING finger domain, C3HC4 (zinc finger)"/>
    <property type="match status" value="1"/>
</dbReference>
<dbReference type="PANTHER" id="PTHR25462:SF296">
    <property type="entry name" value="MEIOTIC P26, ISOFORM F"/>
    <property type="match status" value="1"/>
</dbReference>
<dbReference type="SMART" id="SM00336">
    <property type="entry name" value="BBOX"/>
    <property type="match status" value="1"/>
</dbReference>
<dbReference type="OrthoDB" id="414534at2759"/>
<reference evidence="7 8" key="1">
    <citation type="submission" date="2016-11" db="EMBL/GenBank/DDBJ databases">
        <title>The macronuclear genome of Stentor coeruleus: a giant cell with tiny introns.</title>
        <authorList>
            <person name="Slabodnick M."/>
            <person name="Ruby J.G."/>
            <person name="Reiff S.B."/>
            <person name="Swart E.C."/>
            <person name="Gosai S."/>
            <person name="Prabakaran S."/>
            <person name="Witkowska E."/>
            <person name="Larue G.E."/>
            <person name="Fisher S."/>
            <person name="Freeman R.M."/>
            <person name="Gunawardena J."/>
            <person name="Chu W."/>
            <person name="Stover N.A."/>
            <person name="Gregory B.D."/>
            <person name="Nowacki M."/>
            <person name="Derisi J."/>
            <person name="Roy S.W."/>
            <person name="Marshall W.F."/>
            <person name="Sood P."/>
        </authorList>
    </citation>
    <scope>NUCLEOTIDE SEQUENCE [LARGE SCALE GENOMIC DNA]</scope>
    <source>
        <strain evidence="7">WM001</strain>
    </source>
</reference>
<feature type="domain" description="B box-type" evidence="6">
    <location>
        <begin position="95"/>
        <end position="138"/>
    </location>
</feature>
<keyword evidence="2" id="KW-0863">Zinc-finger</keyword>
<keyword evidence="4" id="KW-0175">Coiled coil</keyword>
<accession>A0A1R2AUG4</accession>
<evidence type="ECO:0000256" key="1">
    <source>
        <dbReference type="ARBA" id="ARBA00022723"/>
    </source>
</evidence>
<proteinExistence type="predicted"/>
<dbReference type="Gene3D" id="3.30.160.60">
    <property type="entry name" value="Classic Zinc Finger"/>
    <property type="match status" value="1"/>
</dbReference>
<keyword evidence="8" id="KW-1185">Reference proteome</keyword>
<organism evidence="7 8">
    <name type="scientific">Stentor coeruleus</name>
    <dbReference type="NCBI Taxonomy" id="5963"/>
    <lineage>
        <taxon>Eukaryota</taxon>
        <taxon>Sar</taxon>
        <taxon>Alveolata</taxon>
        <taxon>Ciliophora</taxon>
        <taxon>Postciliodesmatophora</taxon>
        <taxon>Heterotrichea</taxon>
        <taxon>Heterotrichida</taxon>
        <taxon>Stentoridae</taxon>
        <taxon>Stentor</taxon>
    </lineage>
</organism>
<evidence type="ECO:0000313" key="7">
    <source>
        <dbReference type="EMBL" id="OMJ68137.1"/>
    </source>
</evidence>
<dbReference type="EMBL" id="MPUH01001379">
    <property type="protein sequence ID" value="OMJ68137.1"/>
    <property type="molecule type" value="Genomic_DNA"/>
</dbReference>
<comment type="caution">
    <text evidence="7">The sequence shown here is derived from an EMBL/GenBank/DDBJ whole genome shotgun (WGS) entry which is preliminary data.</text>
</comment>
<dbReference type="PROSITE" id="PS00518">
    <property type="entry name" value="ZF_RING_1"/>
    <property type="match status" value="1"/>
</dbReference>
<dbReference type="AlphaFoldDB" id="A0A1R2AUG4"/>
<dbReference type="InterPro" id="IPR017907">
    <property type="entry name" value="Znf_RING_CS"/>
</dbReference>
<protein>
    <recommendedName>
        <fullName evidence="6">B box-type domain-containing protein</fullName>
    </recommendedName>
</protein>
<evidence type="ECO:0000256" key="3">
    <source>
        <dbReference type="ARBA" id="ARBA00022833"/>
    </source>
</evidence>
<feature type="coiled-coil region" evidence="4">
    <location>
        <begin position="160"/>
        <end position="212"/>
    </location>
</feature>
<dbReference type="InterPro" id="IPR000315">
    <property type="entry name" value="Znf_B-box"/>
</dbReference>
<dbReference type="InterPro" id="IPR013083">
    <property type="entry name" value="Znf_RING/FYVE/PHD"/>
</dbReference>
<gene>
    <name evidence="7" type="ORF">SteCoe_34502</name>
</gene>
<dbReference type="GO" id="GO:0008270">
    <property type="term" value="F:zinc ion binding"/>
    <property type="evidence" value="ECO:0007669"/>
    <property type="project" value="UniProtKB-KW"/>
</dbReference>
<name>A0A1R2AUG4_9CILI</name>
<evidence type="ECO:0000313" key="8">
    <source>
        <dbReference type="Proteomes" id="UP000187209"/>
    </source>
</evidence>
<evidence type="ECO:0000256" key="4">
    <source>
        <dbReference type="SAM" id="Coils"/>
    </source>
</evidence>
<evidence type="ECO:0000259" key="6">
    <source>
        <dbReference type="SMART" id="SM00336"/>
    </source>
</evidence>
<evidence type="ECO:0000256" key="5">
    <source>
        <dbReference type="SAM" id="MobiDB-lite"/>
    </source>
</evidence>
<sequence>MEKLTSMICAKCGRQPSDMLILICNHNLCLICAGKSMSSETYKNKEIHKITCEICSSNTELDPNSVIELLKLYEEEYSVLKYDREIQYQKEESYSIPDFCRVHPDEPLGYFCFDCETECICAECAIHGKHKGHDVMQIKKAYPIIKDKIEEIFLHVTGKIDEIELRNEKLENQKKEIINQGNSAKQQVLVSFEDLRARIDRKEREIICQIERTVQDNLKDVENYMRIISGKIEALDELGEGIKKVLNTSSYCETLDFYAENNKKIIESVDNEIMMIGNIDRNVNIRCAISPQSLTEHIESVKAVQLQISALKVSDDSPGRKKSEKVSKIGLKKG</sequence>
<dbReference type="SUPFAM" id="SSF57850">
    <property type="entry name" value="RING/U-box"/>
    <property type="match status" value="1"/>
</dbReference>
<keyword evidence="1" id="KW-0479">Metal-binding</keyword>
<dbReference type="InterPro" id="IPR047153">
    <property type="entry name" value="TRIM45/56/19-like"/>
</dbReference>
<feature type="compositionally biased region" description="Basic and acidic residues" evidence="5">
    <location>
        <begin position="314"/>
        <end position="327"/>
    </location>
</feature>
<dbReference type="CDD" id="cd19756">
    <property type="entry name" value="Bbox2"/>
    <property type="match status" value="1"/>
</dbReference>
<dbReference type="Pfam" id="PF00643">
    <property type="entry name" value="zf-B_box"/>
    <property type="match status" value="1"/>
</dbReference>
<dbReference type="PANTHER" id="PTHR25462">
    <property type="entry name" value="BONUS, ISOFORM C-RELATED"/>
    <property type="match status" value="1"/>
</dbReference>
<dbReference type="SUPFAM" id="SSF57845">
    <property type="entry name" value="B-box zinc-binding domain"/>
    <property type="match status" value="1"/>
</dbReference>
<evidence type="ECO:0000256" key="2">
    <source>
        <dbReference type="ARBA" id="ARBA00022771"/>
    </source>
</evidence>